<evidence type="ECO:0000256" key="2">
    <source>
        <dbReference type="SAM" id="MobiDB-lite"/>
    </source>
</evidence>
<comment type="caution">
    <text evidence="3">The sequence shown here is derived from an EMBL/GenBank/DDBJ whole genome shotgun (WGS) entry which is preliminary data.</text>
</comment>
<comment type="similarity">
    <text evidence="1">Belongs to the CFAP97 family.</text>
</comment>
<accession>A0A1R2CUV7</accession>
<dbReference type="Proteomes" id="UP000187209">
    <property type="component" value="Unassembled WGS sequence"/>
</dbReference>
<reference evidence="3 4" key="1">
    <citation type="submission" date="2016-11" db="EMBL/GenBank/DDBJ databases">
        <title>The macronuclear genome of Stentor coeruleus: a giant cell with tiny introns.</title>
        <authorList>
            <person name="Slabodnick M."/>
            <person name="Ruby J.G."/>
            <person name="Reiff S.B."/>
            <person name="Swart E.C."/>
            <person name="Gosai S."/>
            <person name="Prabakaran S."/>
            <person name="Witkowska E."/>
            <person name="Larue G.E."/>
            <person name="Fisher S."/>
            <person name="Freeman R.M."/>
            <person name="Gunawardena J."/>
            <person name="Chu W."/>
            <person name="Stover N.A."/>
            <person name="Gregory B.D."/>
            <person name="Nowacki M."/>
            <person name="Derisi J."/>
            <person name="Roy S.W."/>
            <person name="Marshall W.F."/>
            <person name="Sood P."/>
        </authorList>
    </citation>
    <scope>NUCLEOTIDE SEQUENCE [LARGE SCALE GENOMIC DNA]</scope>
    <source>
        <strain evidence="3">WM001</strain>
    </source>
</reference>
<dbReference type="PANTHER" id="PTHR33768">
    <property type="entry name" value="MIP11318P"/>
    <property type="match status" value="1"/>
</dbReference>
<sequence length="210" mass="24234">MIQEERITEIERENKILLDKMTNIASSHSAKKLPKLSKSLNREARKRKLVQIALENQAMMRRISRKKSNYNHGSWDIQRKNVEKMLVNICEYPYALGSSQKSFKSSKNTSKHTDTPKSSQGLRKFASPNLLLNKKIVLNGEKFLVEIRKTQLGYKISAFKIDKPESYCFDIGNEEALEIMGNHEDPNKLISALKMDGEDMILVEYKDQNL</sequence>
<evidence type="ECO:0000313" key="4">
    <source>
        <dbReference type="Proteomes" id="UP000187209"/>
    </source>
</evidence>
<evidence type="ECO:0000256" key="1">
    <source>
        <dbReference type="ARBA" id="ARBA00008315"/>
    </source>
</evidence>
<dbReference type="AlphaFoldDB" id="A0A1R2CUV7"/>
<keyword evidence="4" id="KW-1185">Reference proteome</keyword>
<dbReference type="EMBL" id="MPUH01000055">
    <property type="protein sequence ID" value="OMJ92784.1"/>
    <property type="molecule type" value="Genomic_DNA"/>
</dbReference>
<dbReference type="InterPro" id="IPR038792">
    <property type="entry name" value="CFAP97D1/2"/>
</dbReference>
<proteinExistence type="inferred from homology"/>
<dbReference type="InterPro" id="IPR029488">
    <property type="entry name" value="Hmw/CFAP97"/>
</dbReference>
<feature type="region of interest" description="Disordered" evidence="2">
    <location>
        <begin position="100"/>
        <end position="122"/>
    </location>
</feature>
<evidence type="ECO:0000313" key="3">
    <source>
        <dbReference type="EMBL" id="OMJ92784.1"/>
    </source>
</evidence>
<gene>
    <name evidence="3" type="ORF">SteCoe_4418</name>
</gene>
<protein>
    <submittedName>
        <fullName evidence="3">Uncharacterized protein</fullName>
    </submittedName>
</protein>
<dbReference type="PANTHER" id="PTHR33768:SF3">
    <property type="entry name" value="MIP11318P"/>
    <property type="match status" value="1"/>
</dbReference>
<dbReference type="OrthoDB" id="313317at2759"/>
<organism evidence="3 4">
    <name type="scientific">Stentor coeruleus</name>
    <dbReference type="NCBI Taxonomy" id="5963"/>
    <lineage>
        <taxon>Eukaryota</taxon>
        <taxon>Sar</taxon>
        <taxon>Alveolata</taxon>
        <taxon>Ciliophora</taxon>
        <taxon>Postciliodesmatophora</taxon>
        <taxon>Heterotrichea</taxon>
        <taxon>Heterotrichida</taxon>
        <taxon>Stentoridae</taxon>
        <taxon>Stentor</taxon>
    </lineage>
</organism>
<name>A0A1R2CUV7_9CILI</name>
<dbReference type="Pfam" id="PF13879">
    <property type="entry name" value="Hmw_CFAP97"/>
    <property type="match status" value="1"/>
</dbReference>